<feature type="domain" description="PASTA" evidence="3">
    <location>
        <begin position="121"/>
        <end position="188"/>
    </location>
</feature>
<comment type="caution">
    <text evidence="4">The sequence shown here is derived from an EMBL/GenBank/DDBJ whole genome shotgun (WGS) entry which is preliminary data.</text>
</comment>
<dbReference type="CDD" id="cd06577">
    <property type="entry name" value="PASTA_pknB"/>
    <property type="match status" value="3"/>
</dbReference>
<name>A0A538TXC5_UNCEI</name>
<dbReference type="EMBL" id="VBOY01000014">
    <property type="protein sequence ID" value="TMQ68159.1"/>
    <property type="molecule type" value="Genomic_DNA"/>
</dbReference>
<dbReference type="Gene3D" id="3.30.10.20">
    <property type="match status" value="3"/>
</dbReference>
<evidence type="ECO:0000256" key="2">
    <source>
        <dbReference type="SAM" id="Phobius"/>
    </source>
</evidence>
<dbReference type="InterPro" id="IPR005543">
    <property type="entry name" value="PASTA_dom"/>
</dbReference>
<organism evidence="4 5">
    <name type="scientific">Eiseniibacteriota bacterium</name>
    <dbReference type="NCBI Taxonomy" id="2212470"/>
    <lineage>
        <taxon>Bacteria</taxon>
        <taxon>Candidatus Eiseniibacteriota</taxon>
    </lineage>
</organism>
<proteinExistence type="predicted"/>
<gene>
    <name evidence="4" type="ORF">E6K78_02195</name>
</gene>
<reference evidence="4 5" key="1">
    <citation type="journal article" date="2019" name="Nat. Microbiol.">
        <title>Mediterranean grassland soil C-N compound turnover is dependent on rainfall and depth, and is mediated by genomically divergent microorganisms.</title>
        <authorList>
            <person name="Diamond S."/>
            <person name="Andeer P.F."/>
            <person name="Li Z."/>
            <person name="Crits-Christoph A."/>
            <person name="Burstein D."/>
            <person name="Anantharaman K."/>
            <person name="Lane K.R."/>
            <person name="Thomas B.C."/>
            <person name="Pan C."/>
            <person name="Northen T.R."/>
            <person name="Banfield J.F."/>
        </authorList>
    </citation>
    <scope>NUCLEOTIDE SEQUENCE [LARGE SCALE GENOMIC DNA]</scope>
    <source>
        <strain evidence="4">WS_8</strain>
    </source>
</reference>
<keyword evidence="2" id="KW-1133">Transmembrane helix</keyword>
<evidence type="ECO:0000259" key="3">
    <source>
        <dbReference type="PROSITE" id="PS51178"/>
    </source>
</evidence>
<feature type="region of interest" description="Disordered" evidence="1">
    <location>
        <begin position="1"/>
        <end position="82"/>
    </location>
</feature>
<evidence type="ECO:0000313" key="4">
    <source>
        <dbReference type="EMBL" id="TMQ68159.1"/>
    </source>
</evidence>
<feature type="domain" description="PASTA" evidence="3">
    <location>
        <begin position="189"/>
        <end position="256"/>
    </location>
</feature>
<feature type="transmembrane region" description="Helical" evidence="2">
    <location>
        <begin position="91"/>
        <end position="110"/>
    </location>
</feature>
<sequence length="326" mass="34310">MSPRHRRRTRYEPPGAREPRPWPLPPAAETLSKPEPERPSADTTAVAAPPAGGVAAPQAAETPSPAAFSGGRGDVEAPAARPTRWHDRLRGASIMAGIGVLAFATGLVLFNSVVMPRLIHGVSEVHVPDLRNLTLEQAEHALRPLDLQVSRAGERFDPAVPRGFILSQDPPGGTTVRGHKRISVMVSMGEEFSSVPELFGESQRSAEGLLKSAGLRLGAITRAASDDVGEGLVAGSDPGPETVLPRDTPVSLLVSTGSGEESFVMPDLLGREIMGVRRQLDALGFRVVTPIGAASIGTILSQNPAPGSRITSATVIQLQATGRMIR</sequence>
<dbReference type="SMART" id="SM00740">
    <property type="entry name" value="PASTA"/>
    <property type="match status" value="3"/>
</dbReference>
<dbReference type="Pfam" id="PF03793">
    <property type="entry name" value="PASTA"/>
    <property type="match status" value="3"/>
</dbReference>
<dbReference type="SUPFAM" id="SSF54184">
    <property type="entry name" value="Penicillin-binding protein 2x (pbp-2x), c-terminal domain"/>
    <property type="match status" value="1"/>
</dbReference>
<feature type="compositionally biased region" description="Low complexity" evidence="1">
    <location>
        <begin position="45"/>
        <end position="60"/>
    </location>
</feature>
<evidence type="ECO:0000256" key="1">
    <source>
        <dbReference type="SAM" id="MobiDB-lite"/>
    </source>
</evidence>
<accession>A0A538TXC5</accession>
<dbReference type="AlphaFoldDB" id="A0A538TXC5"/>
<evidence type="ECO:0000313" key="5">
    <source>
        <dbReference type="Proteomes" id="UP000316609"/>
    </source>
</evidence>
<keyword evidence="2" id="KW-0812">Transmembrane</keyword>
<dbReference type="PROSITE" id="PS51178">
    <property type="entry name" value="PASTA"/>
    <property type="match status" value="3"/>
</dbReference>
<protein>
    <submittedName>
        <fullName evidence="4">PASTA domain-containing protein</fullName>
    </submittedName>
</protein>
<keyword evidence="2" id="KW-0472">Membrane</keyword>
<dbReference type="Proteomes" id="UP000316609">
    <property type="component" value="Unassembled WGS sequence"/>
</dbReference>
<feature type="domain" description="PASTA" evidence="3">
    <location>
        <begin position="259"/>
        <end position="322"/>
    </location>
</feature>